<dbReference type="EMBL" id="JBIBDZ010000005">
    <property type="protein sequence ID" value="MFF5920482.1"/>
    <property type="molecule type" value="Genomic_DNA"/>
</dbReference>
<organism evidence="2 3">
    <name type="scientific">Streptomyces flavochromogenes</name>
    <dbReference type="NCBI Taxonomy" id="68199"/>
    <lineage>
        <taxon>Bacteria</taxon>
        <taxon>Bacillati</taxon>
        <taxon>Actinomycetota</taxon>
        <taxon>Actinomycetes</taxon>
        <taxon>Kitasatosporales</taxon>
        <taxon>Streptomycetaceae</taxon>
        <taxon>Streptomyces</taxon>
    </lineage>
</organism>
<gene>
    <name evidence="2" type="ORF">ACFY8C_19390</name>
</gene>
<feature type="transmembrane region" description="Helical" evidence="1">
    <location>
        <begin position="20"/>
        <end position="38"/>
    </location>
</feature>
<proteinExistence type="predicted"/>
<name>A0ABW6XSL6_9ACTN</name>
<protein>
    <submittedName>
        <fullName evidence="2">SCO4225 family membrane protein</fullName>
    </submittedName>
</protein>
<keyword evidence="1" id="KW-0472">Membrane</keyword>
<comment type="caution">
    <text evidence="2">The sequence shown here is derived from an EMBL/GenBank/DDBJ whole genome shotgun (WGS) entry which is preliminary data.</text>
</comment>
<evidence type="ECO:0000256" key="1">
    <source>
        <dbReference type="SAM" id="Phobius"/>
    </source>
</evidence>
<accession>A0ABW6XSL6</accession>
<keyword evidence="1" id="KW-0812">Transmembrane</keyword>
<dbReference type="Pfam" id="PF25637">
    <property type="entry name" value="DUF7942"/>
    <property type="match status" value="1"/>
</dbReference>
<reference evidence="2 3" key="1">
    <citation type="submission" date="2024-10" db="EMBL/GenBank/DDBJ databases">
        <title>The Natural Products Discovery Center: Release of the First 8490 Sequenced Strains for Exploring Actinobacteria Biosynthetic Diversity.</title>
        <authorList>
            <person name="Kalkreuter E."/>
            <person name="Kautsar S.A."/>
            <person name="Yang D."/>
            <person name="Bader C.D."/>
            <person name="Teijaro C.N."/>
            <person name="Fluegel L."/>
            <person name="Davis C.M."/>
            <person name="Simpson J.R."/>
            <person name="Lauterbach L."/>
            <person name="Steele A.D."/>
            <person name="Gui C."/>
            <person name="Meng S."/>
            <person name="Li G."/>
            <person name="Viehrig K."/>
            <person name="Ye F."/>
            <person name="Su P."/>
            <person name="Kiefer A.F."/>
            <person name="Nichols A."/>
            <person name="Cepeda A.J."/>
            <person name="Yan W."/>
            <person name="Fan B."/>
            <person name="Jiang Y."/>
            <person name="Adhikari A."/>
            <person name="Zheng C.-J."/>
            <person name="Schuster L."/>
            <person name="Cowan T.M."/>
            <person name="Smanski M.J."/>
            <person name="Chevrette M.G."/>
            <person name="De Carvalho L.P.S."/>
            <person name="Shen B."/>
        </authorList>
    </citation>
    <scope>NUCLEOTIDE SEQUENCE [LARGE SCALE GENOMIC DNA]</scope>
    <source>
        <strain evidence="2 3">NPDC012605</strain>
    </source>
</reference>
<evidence type="ECO:0000313" key="2">
    <source>
        <dbReference type="EMBL" id="MFF5920482.1"/>
    </source>
</evidence>
<dbReference type="Proteomes" id="UP001602370">
    <property type="component" value="Unassembled WGS sequence"/>
</dbReference>
<feature type="transmembrane region" description="Helical" evidence="1">
    <location>
        <begin position="74"/>
        <end position="96"/>
    </location>
</feature>
<feature type="transmembrane region" description="Helical" evidence="1">
    <location>
        <begin position="45"/>
        <end position="62"/>
    </location>
</feature>
<sequence length="111" mass="11724">MRDSRPRTLVRLAFANPASLVYLGLVVAAALPMLFASATADSSFAAVWILLITAPTSMVLLLPDFADGDSGLAIGYFLAVLAFSALLHSFLLGLAYRGLRGIPAQQARITT</sequence>
<dbReference type="NCBIfam" id="NF046119">
    <property type="entry name" value="memb_SCO4225"/>
    <property type="match status" value="1"/>
</dbReference>
<dbReference type="RefSeq" id="WP_388308102.1">
    <property type="nucleotide sequence ID" value="NZ_JBIBDZ010000005.1"/>
</dbReference>
<keyword evidence="3" id="KW-1185">Reference proteome</keyword>
<evidence type="ECO:0000313" key="3">
    <source>
        <dbReference type="Proteomes" id="UP001602370"/>
    </source>
</evidence>
<keyword evidence="1" id="KW-1133">Transmembrane helix</keyword>
<dbReference type="InterPro" id="IPR057702">
    <property type="entry name" value="DUF7942"/>
</dbReference>